<sequence length="71" mass="7864">PLIALLATTLGHKGFAKFFLAQGEIVCSTSLSKGGFLPQIVVTSRRVKAKDENRELPEALKQLPKKKRKIF</sequence>
<organism evidence="1">
    <name type="scientific">marine sediment metagenome</name>
    <dbReference type="NCBI Taxonomy" id="412755"/>
    <lineage>
        <taxon>unclassified sequences</taxon>
        <taxon>metagenomes</taxon>
        <taxon>ecological metagenomes</taxon>
    </lineage>
</organism>
<proteinExistence type="predicted"/>
<evidence type="ECO:0000313" key="1">
    <source>
        <dbReference type="EMBL" id="GAH81496.1"/>
    </source>
</evidence>
<dbReference type="AlphaFoldDB" id="X1IGJ1"/>
<accession>X1IGJ1</accession>
<gene>
    <name evidence="1" type="ORF">S03H2_68205</name>
</gene>
<comment type="caution">
    <text evidence="1">The sequence shown here is derived from an EMBL/GenBank/DDBJ whole genome shotgun (WGS) entry which is preliminary data.</text>
</comment>
<name>X1IGJ1_9ZZZZ</name>
<dbReference type="EMBL" id="BARU01044804">
    <property type="protein sequence ID" value="GAH81496.1"/>
    <property type="molecule type" value="Genomic_DNA"/>
</dbReference>
<protein>
    <submittedName>
        <fullName evidence="1">Uncharacterized protein</fullName>
    </submittedName>
</protein>
<reference evidence="1" key="1">
    <citation type="journal article" date="2014" name="Front. Microbiol.">
        <title>High frequency of phylogenetically diverse reductive dehalogenase-homologous genes in deep subseafloor sedimentary metagenomes.</title>
        <authorList>
            <person name="Kawai M."/>
            <person name="Futagami T."/>
            <person name="Toyoda A."/>
            <person name="Takaki Y."/>
            <person name="Nishi S."/>
            <person name="Hori S."/>
            <person name="Arai W."/>
            <person name="Tsubouchi T."/>
            <person name="Morono Y."/>
            <person name="Uchiyama I."/>
            <person name="Ito T."/>
            <person name="Fujiyama A."/>
            <person name="Inagaki F."/>
            <person name="Takami H."/>
        </authorList>
    </citation>
    <scope>NUCLEOTIDE SEQUENCE</scope>
    <source>
        <strain evidence="1">Expedition CK06-06</strain>
    </source>
</reference>
<feature type="non-terminal residue" evidence="1">
    <location>
        <position position="1"/>
    </location>
</feature>